<protein>
    <submittedName>
        <fullName evidence="1">Uncharacterized protein</fullName>
    </submittedName>
</protein>
<reference evidence="1" key="1">
    <citation type="submission" date="2018-05" db="EMBL/GenBank/DDBJ databases">
        <authorList>
            <person name="Lanie J.A."/>
            <person name="Ng W.-L."/>
            <person name="Kazmierczak K.M."/>
            <person name="Andrzejewski T.M."/>
            <person name="Davidsen T.M."/>
            <person name="Wayne K.J."/>
            <person name="Tettelin H."/>
            <person name="Glass J.I."/>
            <person name="Rusch D."/>
            <person name="Podicherti R."/>
            <person name="Tsui H.-C.T."/>
            <person name="Winkler M.E."/>
        </authorList>
    </citation>
    <scope>NUCLEOTIDE SEQUENCE</scope>
</reference>
<accession>A0A382GZD0</accession>
<proteinExistence type="predicted"/>
<organism evidence="1">
    <name type="scientific">marine metagenome</name>
    <dbReference type="NCBI Taxonomy" id="408172"/>
    <lineage>
        <taxon>unclassified sequences</taxon>
        <taxon>metagenomes</taxon>
        <taxon>ecological metagenomes</taxon>
    </lineage>
</organism>
<dbReference type="AlphaFoldDB" id="A0A382GZD0"/>
<sequence length="61" mass="6881">MSRSSTHFAINGKFYTNAKVTFSNGTITYAIKMTTVTILINQYQIPLTLPLIFAHQRKSSN</sequence>
<name>A0A382GZD0_9ZZZZ</name>
<dbReference type="EMBL" id="UINC01058319">
    <property type="protein sequence ID" value="SVB80436.1"/>
    <property type="molecule type" value="Genomic_DNA"/>
</dbReference>
<gene>
    <name evidence="1" type="ORF">METZ01_LOCUS233290</name>
</gene>
<evidence type="ECO:0000313" key="1">
    <source>
        <dbReference type="EMBL" id="SVB80436.1"/>
    </source>
</evidence>